<sequence length="232" mass="25648">GLVLAIWIQFSEDEKLRASSIARRRGGNCPNTIEVLQQLVAQRAGAAELQANLVAVLPNRDTAAVKDIEAYIIRNTATSSRTIINYNALQEMTTAEFRDIADTLGTEAGRIPDVSLECMLYLRQQYPGIKISVELEKPAREGLQEWPFMLTLSSSLRVGLCRSVTSKLKQLQGNGYPNAINCMYAQAELAKRAWVFPPSTRYVVPLLNRFSDLYSAALGARMAHGRTSLSQA</sequence>
<evidence type="ECO:0000313" key="1">
    <source>
        <dbReference type="EMBL" id="KAK7962791.1"/>
    </source>
</evidence>
<dbReference type="Proteomes" id="UP001391051">
    <property type="component" value="Unassembled WGS sequence"/>
</dbReference>
<organism evidence="1 2">
    <name type="scientific">Apiospora aurea</name>
    <dbReference type="NCBI Taxonomy" id="335848"/>
    <lineage>
        <taxon>Eukaryota</taxon>
        <taxon>Fungi</taxon>
        <taxon>Dikarya</taxon>
        <taxon>Ascomycota</taxon>
        <taxon>Pezizomycotina</taxon>
        <taxon>Sordariomycetes</taxon>
        <taxon>Xylariomycetidae</taxon>
        <taxon>Amphisphaeriales</taxon>
        <taxon>Apiosporaceae</taxon>
        <taxon>Apiospora</taxon>
    </lineage>
</organism>
<accession>A0ABR1QS76</accession>
<dbReference type="RefSeq" id="XP_066704902.1">
    <property type="nucleotide sequence ID" value="XM_066839838.1"/>
</dbReference>
<dbReference type="EMBL" id="JAQQWE010000002">
    <property type="protein sequence ID" value="KAK7962791.1"/>
    <property type="molecule type" value="Genomic_DNA"/>
</dbReference>
<feature type="non-terminal residue" evidence="1">
    <location>
        <position position="1"/>
    </location>
</feature>
<reference evidence="1 2" key="1">
    <citation type="submission" date="2023-01" db="EMBL/GenBank/DDBJ databases">
        <title>Analysis of 21 Apiospora genomes using comparative genomics revels a genus with tremendous synthesis potential of carbohydrate active enzymes and secondary metabolites.</title>
        <authorList>
            <person name="Sorensen T."/>
        </authorList>
    </citation>
    <scope>NUCLEOTIDE SEQUENCE [LARGE SCALE GENOMIC DNA]</scope>
    <source>
        <strain evidence="1 2">CBS 24483</strain>
    </source>
</reference>
<proteinExistence type="predicted"/>
<keyword evidence="2" id="KW-1185">Reference proteome</keyword>
<dbReference type="Gene3D" id="3.40.1190.20">
    <property type="match status" value="1"/>
</dbReference>
<name>A0ABR1QS76_9PEZI</name>
<gene>
    <name evidence="1" type="ORF">PG986_003616</name>
</gene>
<evidence type="ECO:0000313" key="2">
    <source>
        <dbReference type="Proteomes" id="UP001391051"/>
    </source>
</evidence>
<dbReference type="InterPro" id="IPR029056">
    <property type="entry name" value="Ribokinase-like"/>
</dbReference>
<comment type="caution">
    <text evidence="1">The sequence shown here is derived from an EMBL/GenBank/DDBJ whole genome shotgun (WGS) entry which is preliminary data.</text>
</comment>
<dbReference type="GeneID" id="92072900"/>
<protein>
    <submittedName>
        <fullName evidence="1">Uncharacterized protein</fullName>
    </submittedName>
</protein>